<dbReference type="InterPro" id="IPR036390">
    <property type="entry name" value="WH_DNA-bd_sf"/>
</dbReference>
<sequence>MFSDLIVEDQRLVILRTLNDLNLEAGESIIQDCLDAWGHRVSRDVVRTRLQWLAEQGLVTLETLHGYLVATLTGRGQDVVEGRVSVPGVKKPRAR</sequence>
<protein>
    <recommendedName>
        <fullName evidence="2">ArsR family transcriptional regulator</fullName>
    </recommendedName>
</protein>
<dbReference type="AlphaFoldDB" id="A0A3F3INH4"/>
<comment type="caution">
    <text evidence="1">The sequence shown here is derived from an EMBL/GenBank/DDBJ whole genome shotgun (WGS) entry which is preliminary data.</text>
</comment>
<proteinExistence type="predicted"/>
<gene>
    <name evidence="1" type="ORF">BH006_17330</name>
</gene>
<organism evidence="1">
    <name type="scientific">Salmonella enterica</name>
    <name type="common">Salmonella choleraesuis</name>
    <dbReference type="NCBI Taxonomy" id="28901"/>
    <lineage>
        <taxon>Bacteria</taxon>
        <taxon>Pseudomonadati</taxon>
        <taxon>Pseudomonadota</taxon>
        <taxon>Gammaproteobacteria</taxon>
        <taxon>Enterobacterales</taxon>
        <taxon>Enterobacteriaceae</taxon>
        <taxon>Salmonella</taxon>
    </lineage>
</organism>
<evidence type="ECO:0008006" key="2">
    <source>
        <dbReference type="Google" id="ProtNLM"/>
    </source>
</evidence>
<evidence type="ECO:0000313" key="1">
    <source>
        <dbReference type="EMBL" id="OEH98424.1"/>
    </source>
</evidence>
<name>A0A3F3INH4_SALER</name>
<dbReference type="EMBL" id="MJEL01000009">
    <property type="protein sequence ID" value="OEH98424.1"/>
    <property type="molecule type" value="Genomic_DNA"/>
</dbReference>
<accession>A0A3F3INH4</accession>
<dbReference type="SUPFAM" id="SSF46785">
    <property type="entry name" value="Winged helix' DNA-binding domain"/>
    <property type="match status" value="1"/>
</dbReference>
<dbReference type="Proteomes" id="UP000852880">
    <property type="component" value="Unassembled WGS sequence"/>
</dbReference>
<reference evidence="1" key="1">
    <citation type="submission" date="2016-09" db="EMBL/GenBank/DDBJ databases">
        <title>Whole Genome Sequencing of Salmonella enterica subsp. enterica serovar Nottingham.</title>
        <authorList>
            <person name="Zheng J."/>
            <person name="Wang H."/>
        </authorList>
    </citation>
    <scope>NUCLEOTIDE SEQUENCE [LARGE SCALE GENOMIC DNA]</scope>
    <source>
        <strain evidence="1">CFSAN055411</strain>
    </source>
</reference>
<dbReference type="RefSeq" id="WP_069721190.1">
    <property type="nucleotide sequence ID" value="NZ_MJEL01000009.1"/>
</dbReference>